<dbReference type="SUPFAM" id="SSF52833">
    <property type="entry name" value="Thioredoxin-like"/>
    <property type="match status" value="1"/>
</dbReference>
<dbReference type="InterPro" id="IPR036249">
    <property type="entry name" value="Thioredoxin-like_sf"/>
</dbReference>
<dbReference type="EMBL" id="CP003418">
    <property type="protein sequence ID" value="AFH50358.1"/>
    <property type="molecule type" value="Genomic_DNA"/>
</dbReference>
<sequence>MKLLNRLIVFIFLIGLLSCETNPPTDPNKISLKTGEVLVNINFTEKGNLSATKIVQIEDFANVSCTPCLISNKIIESLSKHSEYSDRIKVVKFPTNFPSPVDPMYLTAKKFCDYRMSFYQILFAPTIIIDGILRPVPTDSNQVKDAILQRLQTASNFWISDSSEVINNGLFININLETSNINNPELENLILRIALVETEVNYSTPPGSNGETKFYDVVRNILPSNDGYKLSEIKGHLSFQFENSIDSTWNLNRIRAVTFIQNANTKEIIQSCVHN</sequence>
<keyword evidence="2" id="KW-1185">Reference proteome</keyword>
<evidence type="ECO:0000313" key="1">
    <source>
        <dbReference type="EMBL" id="AFH50358.1"/>
    </source>
</evidence>
<protein>
    <recommendedName>
        <fullName evidence="3">Outer membrane protein Omp28</fullName>
    </recommendedName>
</protein>
<name>I0AN01_IGNAJ</name>
<dbReference type="RefSeq" id="WP_014561499.1">
    <property type="nucleotide sequence ID" value="NC_017464.1"/>
</dbReference>
<organism evidence="1 2">
    <name type="scientific">Ignavibacterium album (strain DSM 19864 / JCM 16511 / NBRC 101810 / Mat9-16)</name>
    <dbReference type="NCBI Taxonomy" id="945713"/>
    <lineage>
        <taxon>Bacteria</taxon>
        <taxon>Pseudomonadati</taxon>
        <taxon>Ignavibacteriota</taxon>
        <taxon>Ignavibacteria</taxon>
        <taxon>Ignavibacteriales</taxon>
        <taxon>Ignavibacteriaceae</taxon>
        <taxon>Ignavibacterium</taxon>
    </lineage>
</organism>
<proteinExistence type="predicted"/>
<dbReference type="OrthoDB" id="6278496at2"/>
<reference evidence="1 2" key="1">
    <citation type="journal article" date="2012" name="Front. Microbiol.">
        <title>Complete genome of Ignavibacterium album, a metabolically versatile, flagellated, facultative anaerobe from the phylum Chlorobi.</title>
        <authorList>
            <person name="Liu Z."/>
            <person name="Frigaard N.-U."/>
            <person name="Vogl K."/>
            <person name="Iino T."/>
            <person name="Ohkuma M."/>
            <person name="Overmann J."/>
            <person name="Bryant D.A."/>
        </authorList>
    </citation>
    <scope>NUCLEOTIDE SEQUENCE [LARGE SCALE GENOMIC DNA]</scope>
    <source>
        <strain evidence="2">DSM 19864 / JCM 16511 / NBRC 101810 / Mat9-16</strain>
    </source>
</reference>
<dbReference type="AlphaFoldDB" id="I0AN01"/>
<gene>
    <name evidence="1" type="ordered locus">IALB_2655</name>
</gene>
<accession>I0AN01</accession>
<evidence type="ECO:0008006" key="3">
    <source>
        <dbReference type="Google" id="ProtNLM"/>
    </source>
</evidence>
<dbReference type="KEGG" id="ial:IALB_2655"/>
<dbReference type="STRING" id="945713.IALB_2655"/>
<dbReference type="PATRIC" id="fig|945713.3.peg.2670"/>
<dbReference type="HOGENOM" id="CLU_1011111_0_0_10"/>
<evidence type="ECO:0000313" key="2">
    <source>
        <dbReference type="Proteomes" id="UP000007394"/>
    </source>
</evidence>
<dbReference type="Gene3D" id="2.60.40.10">
    <property type="entry name" value="Immunoglobulins"/>
    <property type="match status" value="1"/>
</dbReference>
<dbReference type="Proteomes" id="UP000007394">
    <property type="component" value="Chromosome"/>
</dbReference>
<dbReference type="PROSITE" id="PS51257">
    <property type="entry name" value="PROKAR_LIPOPROTEIN"/>
    <property type="match status" value="1"/>
</dbReference>
<dbReference type="InterPro" id="IPR013783">
    <property type="entry name" value="Ig-like_fold"/>
</dbReference>